<dbReference type="PATRIC" id="fig|1162668.3.peg.97"/>
<dbReference type="STRING" id="1162668.LFE_0083"/>
<reference evidence="2" key="2">
    <citation type="submission" date="2012-03" db="EMBL/GenBank/DDBJ databases">
        <title>The complete genome sequence of the pioneer microbe on fresh volcanic deposit, Leptospirillum ferrooxidans strain C2-3.</title>
        <authorList>
            <person name="Fujimura R."/>
            <person name="Sato Y."/>
            <person name="Nishizawa T."/>
            <person name="Nanba K."/>
            <person name="Oshima K."/>
            <person name="Hattori M."/>
            <person name="Kamijo T."/>
            <person name="Ohta H."/>
        </authorList>
    </citation>
    <scope>NUCLEOTIDE SEQUENCE [LARGE SCALE GENOMIC DNA]</scope>
    <source>
        <strain evidence="2">C2-3</strain>
    </source>
</reference>
<dbReference type="AlphaFoldDB" id="I0IKL3"/>
<accession>I0IKL3</accession>
<evidence type="ECO:0000313" key="1">
    <source>
        <dbReference type="EMBL" id="BAM05812.1"/>
    </source>
</evidence>
<protein>
    <submittedName>
        <fullName evidence="1">Uncharacterized protein</fullName>
    </submittedName>
</protein>
<keyword evidence="2" id="KW-1185">Reference proteome</keyword>
<dbReference type="HOGENOM" id="CLU_1989879_0_0_0"/>
<dbReference type="Proteomes" id="UP000007382">
    <property type="component" value="Chromosome"/>
</dbReference>
<dbReference type="EMBL" id="AP012342">
    <property type="protein sequence ID" value="BAM05812.1"/>
    <property type="molecule type" value="Genomic_DNA"/>
</dbReference>
<sequence length="125" mass="13869">MRALKMTRFIKMIFPLFIAGVLTLVAIPPKRAFSASAATGQLNLMILGNYDFTALDISTLTVHSAVSNQSFARSFENGYGAGVGFGYWMMDNIAFRMMPRATCFREARPDFFSVAQLCPPPSQRD</sequence>
<proteinExistence type="predicted"/>
<gene>
    <name evidence="1" type="ordered locus">LFE_0083</name>
</gene>
<organism evidence="1 2">
    <name type="scientific">Leptospirillum ferrooxidans (strain C2-3)</name>
    <dbReference type="NCBI Taxonomy" id="1162668"/>
    <lineage>
        <taxon>Bacteria</taxon>
        <taxon>Pseudomonadati</taxon>
        <taxon>Nitrospirota</taxon>
        <taxon>Nitrospiria</taxon>
        <taxon>Nitrospirales</taxon>
        <taxon>Nitrospiraceae</taxon>
        <taxon>Leptospirillum</taxon>
    </lineage>
</organism>
<evidence type="ECO:0000313" key="2">
    <source>
        <dbReference type="Proteomes" id="UP000007382"/>
    </source>
</evidence>
<dbReference type="KEGG" id="lfc:LFE_0083"/>
<reference evidence="1 2" key="1">
    <citation type="journal article" date="2012" name="J. Bacteriol.">
        <title>Complete Genome Sequence of Leptospirillum ferrooxidans Strain C2-3, Isolated from a Fresh Volcanic Ash Deposit on the Island of Miyake, Japan.</title>
        <authorList>
            <person name="Fujimura R."/>
            <person name="Sato Y."/>
            <person name="Nishizawa T."/>
            <person name="Oshima K."/>
            <person name="Kim S.-W."/>
            <person name="Hattori M."/>
            <person name="Kamijo T."/>
            <person name="Ohta H."/>
        </authorList>
    </citation>
    <scope>NUCLEOTIDE SEQUENCE [LARGE SCALE GENOMIC DNA]</scope>
    <source>
        <strain evidence="1 2">C2-3</strain>
    </source>
</reference>
<name>I0IKL3_LEPFC</name>
<dbReference type="OrthoDB" id="9813470at2"/>
<dbReference type="RefSeq" id="WP_014448307.1">
    <property type="nucleotide sequence ID" value="NC_017094.1"/>
</dbReference>